<dbReference type="EMBL" id="JAAMPC010000005">
    <property type="protein sequence ID" value="KAG2311616.1"/>
    <property type="molecule type" value="Genomic_DNA"/>
</dbReference>
<dbReference type="Proteomes" id="UP000886595">
    <property type="component" value="Unassembled WGS sequence"/>
</dbReference>
<feature type="compositionally biased region" description="Basic residues" evidence="1">
    <location>
        <begin position="58"/>
        <end position="75"/>
    </location>
</feature>
<accession>A0A8X7VI80</accession>
<keyword evidence="3" id="KW-1185">Reference proteome</keyword>
<evidence type="ECO:0000256" key="1">
    <source>
        <dbReference type="SAM" id="MobiDB-lite"/>
    </source>
</evidence>
<comment type="caution">
    <text evidence="2">The sequence shown here is derived from an EMBL/GenBank/DDBJ whole genome shotgun (WGS) entry which is preliminary data.</text>
</comment>
<proteinExistence type="predicted"/>
<protein>
    <submittedName>
        <fullName evidence="2">Uncharacterized protein</fullName>
    </submittedName>
</protein>
<evidence type="ECO:0000313" key="3">
    <source>
        <dbReference type="Proteomes" id="UP000886595"/>
    </source>
</evidence>
<reference evidence="2 3" key="1">
    <citation type="submission" date="2020-02" db="EMBL/GenBank/DDBJ databases">
        <authorList>
            <person name="Ma Q."/>
            <person name="Huang Y."/>
            <person name="Song X."/>
            <person name="Pei D."/>
        </authorList>
    </citation>
    <scope>NUCLEOTIDE SEQUENCE [LARGE SCALE GENOMIC DNA]</scope>
    <source>
        <strain evidence="2">Sxm20200214</strain>
        <tissue evidence="2">Leaf</tissue>
    </source>
</reference>
<name>A0A8X7VI80_BRACI</name>
<sequence length="81" mass="9831">MDDRNRHRATGTTASHHRKQRHTPPPLAKHANKLERALKLLRRRTNRNRPYQDTRDRAKNRRLHRNAANRRTQIRKTKDQI</sequence>
<gene>
    <name evidence="2" type="ORF">Bca52824_023173</name>
</gene>
<evidence type="ECO:0000313" key="2">
    <source>
        <dbReference type="EMBL" id="KAG2311616.1"/>
    </source>
</evidence>
<feature type="region of interest" description="Disordered" evidence="1">
    <location>
        <begin position="1"/>
        <end position="81"/>
    </location>
</feature>
<dbReference type="AlphaFoldDB" id="A0A8X7VI80"/>
<organism evidence="2 3">
    <name type="scientific">Brassica carinata</name>
    <name type="common">Ethiopian mustard</name>
    <name type="synonym">Abyssinian cabbage</name>
    <dbReference type="NCBI Taxonomy" id="52824"/>
    <lineage>
        <taxon>Eukaryota</taxon>
        <taxon>Viridiplantae</taxon>
        <taxon>Streptophyta</taxon>
        <taxon>Embryophyta</taxon>
        <taxon>Tracheophyta</taxon>
        <taxon>Spermatophyta</taxon>
        <taxon>Magnoliopsida</taxon>
        <taxon>eudicotyledons</taxon>
        <taxon>Gunneridae</taxon>
        <taxon>Pentapetalae</taxon>
        <taxon>rosids</taxon>
        <taxon>malvids</taxon>
        <taxon>Brassicales</taxon>
        <taxon>Brassicaceae</taxon>
        <taxon>Brassiceae</taxon>
        <taxon>Brassica</taxon>
    </lineage>
</organism>